<name>A0A1X7UD79_AMPQE</name>
<sequence>MGIDCPDVYRIIHWAPRTDIESYIQETGKADSIASYCKNTNLCTREVLFKDFEYLFEERPVGPLCCDICAFT</sequence>
<dbReference type="Gene3D" id="3.40.50.300">
    <property type="entry name" value="P-loop containing nucleotide triphosphate hydrolases"/>
    <property type="match status" value="1"/>
</dbReference>
<dbReference type="InParanoid" id="A0A1X7UD79"/>
<dbReference type="InterPro" id="IPR027417">
    <property type="entry name" value="P-loop_NTPase"/>
</dbReference>
<protein>
    <recommendedName>
        <fullName evidence="2">Helicase C-terminal domain-containing protein</fullName>
    </recommendedName>
</protein>
<evidence type="ECO:0008006" key="2">
    <source>
        <dbReference type="Google" id="ProtNLM"/>
    </source>
</evidence>
<proteinExistence type="predicted"/>
<organism evidence="1">
    <name type="scientific">Amphimedon queenslandica</name>
    <name type="common">Sponge</name>
    <dbReference type="NCBI Taxonomy" id="400682"/>
    <lineage>
        <taxon>Eukaryota</taxon>
        <taxon>Metazoa</taxon>
        <taxon>Porifera</taxon>
        <taxon>Demospongiae</taxon>
        <taxon>Heteroscleromorpha</taxon>
        <taxon>Haplosclerida</taxon>
        <taxon>Niphatidae</taxon>
        <taxon>Amphimedon</taxon>
    </lineage>
</organism>
<reference evidence="1" key="1">
    <citation type="submission" date="2017-05" db="UniProtKB">
        <authorList>
            <consortium name="EnsemblMetazoa"/>
        </authorList>
    </citation>
    <scope>IDENTIFICATION</scope>
</reference>
<evidence type="ECO:0000313" key="1">
    <source>
        <dbReference type="EnsemblMetazoa" id="Aqu2.1.25712_001"/>
    </source>
</evidence>
<dbReference type="AlphaFoldDB" id="A0A1X7UD79"/>
<dbReference type="EnsemblMetazoa" id="Aqu2.1.25712_001">
    <property type="protein sequence ID" value="Aqu2.1.25712_001"/>
    <property type="gene ID" value="Aqu2.1.25712"/>
</dbReference>
<accession>A0A1X7UD79</accession>
<dbReference type="SUPFAM" id="SSF52540">
    <property type="entry name" value="P-loop containing nucleoside triphosphate hydrolases"/>
    <property type="match status" value="1"/>
</dbReference>